<dbReference type="SUPFAM" id="SSF55347">
    <property type="entry name" value="Glyceraldehyde-3-phosphate dehydrogenase-like, C-terminal domain"/>
    <property type="match status" value="1"/>
</dbReference>
<protein>
    <submittedName>
        <fullName evidence="3">Gfo/Idh/MocA family oxidoreductase</fullName>
    </submittedName>
</protein>
<dbReference type="GO" id="GO:0000166">
    <property type="term" value="F:nucleotide binding"/>
    <property type="evidence" value="ECO:0007669"/>
    <property type="project" value="InterPro"/>
</dbReference>
<feature type="domain" description="GFO/IDH/MocA-like oxidoreductase" evidence="2">
    <location>
        <begin position="166"/>
        <end position="297"/>
    </location>
</feature>
<dbReference type="InterPro" id="IPR055170">
    <property type="entry name" value="GFO_IDH_MocA-like_dom"/>
</dbReference>
<keyword evidence="4" id="KW-1185">Reference proteome</keyword>
<sequence length="440" mass="48353">MPLTKPSSVKADSPLFDFEPEPIGVRRKPLRVALVGASGYSKAHFKLISIASRQGLYRLVGAAVINQADEPERCREIEAMGGALYDDFDSMISQLAGQLDICFIPTGIHHHAPMTIAALKAGANVMVEKPIAATIQEVAEIRQCAKETGRFVAVGFQSIYDPATRWLKNALLHGAIGKIRSIRSRAMWPRPTTYYLRNNWAGHLKAGDQWVLDSPFNNALAHQLNMMCFLAGDEVNSSSRPATVQAELYRAMDIESADTACLRIITENEISLHYFASHSCIEKQDPIIEIIGESGVASWSLTEASFQPEGEPLQSVRCGSFPDLLRYIGSAIHSHSEEGETPLCGLDIAEAHTLCVNGAHESSAIHTIPSQFLSTQKFPNGESQIAINDLQSHIEQAYQQGKLFSEIGIPWATSGEKIDMRNYRQFPTYRNPLKGSGQSS</sequence>
<evidence type="ECO:0000313" key="4">
    <source>
        <dbReference type="Proteomes" id="UP000525652"/>
    </source>
</evidence>
<dbReference type="Pfam" id="PF01408">
    <property type="entry name" value="GFO_IDH_MocA"/>
    <property type="match status" value="1"/>
</dbReference>
<dbReference type="Gene3D" id="3.30.360.10">
    <property type="entry name" value="Dihydrodipicolinate Reductase, domain 2"/>
    <property type="match status" value="1"/>
</dbReference>
<dbReference type="InterPro" id="IPR000683">
    <property type="entry name" value="Gfo/Idh/MocA-like_OxRdtase_N"/>
</dbReference>
<dbReference type="PANTHER" id="PTHR43249">
    <property type="entry name" value="UDP-N-ACETYL-2-AMINO-2-DEOXY-D-GLUCURONATE OXIDASE"/>
    <property type="match status" value="1"/>
</dbReference>
<comment type="caution">
    <text evidence="3">The sequence shown here is derived from an EMBL/GenBank/DDBJ whole genome shotgun (WGS) entry which is preliminary data.</text>
</comment>
<gene>
    <name evidence="3" type="ORF">H5P30_13815</name>
</gene>
<dbReference type="EMBL" id="JACHVA010000102">
    <property type="protein sequence ID" value="MBC2602856.1"/>
    <property type="molecule type" value="Genomic_DNA"/>
</dbReference>
<dbReference type="SUPFAM" id="SSF51735">
    <property type="entry name" value="NAD(P)-binding Rossmann-fold domains"/>
    <property type="match status" value="1"/>
</dbReference>
<dbReference type="InterPro" id="IPR036291">
    <property type="entry name" value="NAD(P)-bd_dom_sf"/>
</dbReference>
<dbReference type="PANTHER" id="PTHR43249:SF1">
    <property type="entry name" value="D-GLUCOSIDE 3-DEHYDROGENASE"/>
    <property type="match status" value="1"/>
</dbReference>
<dbReference type="Proteomes" id="UP000525652">
    <property type="component" value="Unassembled WGS sequence"/>
</dbReference>
<accession>A0A7X1E570</accession>
<dbReference type="AlphaFoldDB" id="A0A7X1E570"/>
<dbReference type="RefSeq" id="WP_185693522.1">
    <property type="nucleotide sequence ID" value="NZ_JACHVA010000102.1"/>
</dbReference>
<proteinExistence type="predicted"/>
<name>A0A7X1E570_9BACT</name>
<evidence type="ECO:0000313" key="3">
    <source>
        <dbReference type="EMBL" id="MBC2602856.1"/>
    </source>
</evidence>
<dbReference type="InterPro" id="IPR052515">
    <property type="entry name" value="Gfo/Idh/MocA_Oxidoreductase"/>
</dbReference>
<evidence type="ECO:0000259" key="1">
    <source>
        <dbReference type="Pfam" id="PF01408"/>
    </source>
</evidence>
<evidence type="ECO:0000259" key="2">
    <source>
        <dbReference type="Pfam" id="PF22725"/>
    </source>
</evidence>
<dbReference type="Pfam" id="PF22725">
    <property type="entry name" value="GFO_IDH_MocA_C3"/>
    <property type="match status" value="1"/>
</dbReference>
<feature type="domain" description="Gfo/Idh/MocA-like oxidoreductase N-terminal" evidence="1">
    <location>
        <begin position="30"/>
        <end position="156"/>
    </location>
</feature>
<reference evidence="3 4" key="1">
    <citation type="submission" date="2020-07" db="EMBL/GenBank/DDBJ databases">
        <authorList>
            <person name="Feng X."/>
        </authorList>
    </citation>
    <scope>NUCLEOTIDE SEQUENCE [LARGE SCALE GENOMIC DNA]</scope>
    <source>
        <strain evidence="3 4">JCM14086</strain>
    </source>
</reference>
<dbReference type="Gene3D" id="3.40.50.720">
    <property type="entry name" value="NAD(P)-binding Rossmann-like Domain"/>
    <property type="match status" value="1"/>
</dbReference>
<organism evidence="3 4">
    <name type="scientific">Puniceicoccus vermicola</name>
    <dbReference type="NCBI Taxonomy" id="388746"/>
    <lineage>
        <taxon>Bacteria</taxon>
        <taxon>Pseudomonadati</taxon>
        <taxon>Verrucomicrobiota</taxon>
        <taxon>Opitutia</taxon>
        <taxon>Puniceicoccales</taxon>
        <taxon>Puniceicoccaceae</taxon>
        <taxon>Puniceicoccus</taxon>
    </lineage>
</organism>